<feature type="region of interest" description="Disordered" evidence="1">
    <location>
        <begin position="315"/>
        <end position="337"/>
    </location>
</feature>
<comment type="caution">
    <text evidence="2">The sequence shown here is derived from an EMBL/GenBank/DDBJ whole genome shotgun (WGS) entry which is preliminary data.</text>
</comment>
<dbReference type="EMBL" id="MU865918">
    <property type="protein sequence ID" value="KAK4453849.1"/>
    <property type="molecule type" value="Genomic_DNA"/>
</dbReference>
<reference evidence="2" key="1">
    <citation type="journal article" date="2023" name="Mol. Phylogenet. Evol.">
        <title>Genome-scale phylogeny and comparative genomics of the fungal order Sordariales.</title>
        <authorList>
            <person name="Hensen N."/>
            <person name="Bonometti L."/>
            <person name="Westerberg I."/>
            <person name="Brannstrom I.O."/>
            <person name="Guillou S."/>
            <person name="Cros-Aarteil S."/>
            <person name="Calhoun S."/>
            <person name="Haridas S."/>
            <person name="Kuo A."/>
            <person name="Mondo S."/>
            <person name="Pangilinan J."/>
            <person name="Riley R."/>
            <person name="LaButti K."/>
            <person name="Andreopoulos B."/>
            <person name="Lipzen A."/>
            <person name="Chen C."/>
            <person name="Yan M."/>
            <person name="Daum C."/>
            <person name="Ng V."/>
            <person name="Clum A."/>
            <person name="Steindorff A."/>
            <person name="Ohm R.A."/>
            <person name="Martin F."/>
            <person name="Silar P."/>
            <person name="Natvig D.O."/>
            <person name="Lalanne C."/>
            <person name="Gautier V."/>
            <person name="Ament-Velasquez S.L."/>
            <person name="Kruys A."/>
            <person name="Hutchinson M.I."/>
            <person name="Powell A.J."/>
            <person name="Barry K."/>
            <person name="Miller A.N."/>
            <person name="Grigoriev I.V."/>
            <person name="Debuchy R."/>
            <person name="Gladieux P."/>
            <person name="Hiltunen Thoren M."/>
            <person name="Johannesson H."/>
        </authorList>
    </citation>
    <scope>NUCLEOTIDE SEQUENCE</scope>
    <source>
        <strain evidence="2">PSN243</strain>
    </source>
</reference>
<protein>
    <submittedName>
        <fullName evidence="2">Uncharacterized protein</fullName>
    </submittedName>
</protein>
<gene>
    <name evidence="2" type="ORF">QBC34DRAFT_393545</name>
</gene>
<feature type="region of interest" description="Disordered" evidence="1">
    <location>
        <begin position="153"/>
        <end position="188"/>
    </location>
</feature>
<proteinExistence type="predicted"/>
<evidence type="ECO:0000313" key="2">
    <source>
        <dbReference type="EMBL" id="KAK4453849.1"/>
    </source>
</evidence>
<reference evidence="2" key="2">
    <citation type="submission" date="2023-05" db="EMBL/GenBank/DDBJ databases">
        <authorList>
            <consortium name="Lawrence Berkeley National Laboratory"/>
            <person name="Steindorff A."/>
            <person name="Hensen N."/>
            <person name="Bonometti L."/>
            <person name="Westerberg I."/>
            <person name="Brannstrom I.O."/>
            <person name="Guillou S."/>
            <person name="Cros-Aarteil S."/>
            <person name="Calhoun S."/>
            <person name="Haridas S."/>
            <person name="Kuo A."/>
            <person name="Mondo S."/>
            <person name="Pangilinan J."/>
            <person name="Riley R."/>
            <person name="Labutti K."/>
            <person name="Andreopoulos B."/>
            <person name="Lipzen A."/>
            <person name="Chen C."/>
            <person name="Yanf M."/>
            <person name="Daum C."/>
            <person name="Ng V."/>
            <person name="Clum A."/>
            <person name="Ohm R."/>
            <person name="Martin F."/>
            <person name="Silar P."/>
            <person name="Natvig D."/>
            <person name="Lalanne C."/>
            <person name="Gautier V."/>
            <person name="Ament-Velasquez S.L."/>
            <person name="Kruys A."/>
            <person name="Hutchinson M.I."/>
            <person name="Powell A.J."/>
            <person name="Barry K."/>
            <person name="Miller A.N."/>
            <person name="Grigoriev I.V."/>
            <person name="Debuchy R."/>
            <person name="Gladieux P."/>
            <person name="Thoren M.H."/>
            <person name="Johannesson H."/>
        </authorList>
    </citation>
    <scope>NUCLEOTIDE SEQUENCE</scope>
    <source>
        <strain evidence="2">PSN243</strain>
    </source>
</reference>
<accession>A0AAV9H1A7</accession>
<organism evidence="2 3">
    <name type="scientific">Podospora aff. communis PSN243</name>
    <dbReference type="NCBI Taxonomy" id="3040156"/>
    <lineage>
        <taxon>Eukaryota</taxon>
        <taxon>Fungi</taxon>
        <taxon>Dikarya</taxon>
        <taxon>Ascomycota</taxon>
        <taxon>Pezizomycotina</taxon>
        <taxon>Sordariomycetes</taxon>
        <taxon>Sordariomycetidae</taxon>
        <taxon>Sordariales</taxon>
        <taxon>Podosporaceae</taxon>
        <taxon>Podospora</taxon>
    </lineage>
</organism>
<keyword evidence="3" id="KW-1185">Reference proteome</keyword>
<dbReference type="AlphaFoldDB" id="A0AAV9H1A7"/>
<evidence type="ECO:0000313" key="3">
    <source>
        <dbReference type="Proteomes" id="UP001321760"/>
    </source>
</evidence>
<evidence type="ECO:0000256" key="1">
    <source>
        <dbReference type="SAM" id="MobiDB-lite"/>
    </source>
</evidence>
<name>A0AAV9H1A7_9PEZI</name>
<feature type="region of interest" description="Disordered" evidence="1">
    <location>
        <begin position="349"/>
        <end position="379"/>
    </location>
</feature>
<sequence length="459" mass="51376">MASQPTPSLLRPSTLCFDLENVFLSGTLNRFKNPQLVLKSHYGPAPRTPFTGLQTQTSDVRHLLMVHVSDRANELEVLDLDEFALPPDGQDETVHRQVEYLVAESSLAFHYPKGASKSRHTLKVKFRGPVDIATVLTELWALKITVQNASPGIQGHLTASQDPRGLASQPTHHHAPSRYQTPRHVYSRSSPLAIQPNTTDWRSPYFANPAYQLAPSRPPSQLTNHSMSPPTVWPSISPVSQIQRPATTTTGIPGVLGEGVYKISRVSSAPGGRPTRPRMRESMSAFGFYDPRPYTVSKYFDKTLERSDIARLLGRRSFHGEETPEGYDPENSAITDKDSQETANNRLGSLQFSQRSDATTRHSGKIQKVTAAAQGRRKRPAEDGLLRIANLNHEGLLEATKIWEDLIERGRKESKLVSNMDEAQKIWSKYGEDWEKKVNHLAANVAKKMRSEEERIYMA</sequence>
<dbReference type="Proteomes" id="UP001321760">
    <property type="component" value="Unassembled WGS sequence"/>
</dbReference>